<evidence type="ECO:0000259" key="1">
    <source>
        <dbReference type="Pfam" id="PF01370"/>
    </source>
</evidence>
<dbReference type="InterPro" id="IPR051783">
    <property type="entry name" value="NAD(P)-dependent_oxidoreduct"/>
</dbReference>
<dbReference type="Proteomes" id="UP000027341">
    <property type="component" value="Unassembled WGS sequence"/>
</dbReference>
<protein>
    <submittedName>
        <fullName evidence="2">Epimerase</fullName>
    </submittedName>
</protein>
<dbReference type="SUPFAM" id="SSF51735">
    <property type="entry name" value="NAD(P)-binding Rossmann-fold domains"/>
    <property type="match status" value="1"/>
</dbReference>
<dbReference type="Pfam" id="PF01370">
    <property type="entry name" value="Epimerase"/>
    <property type="match status" value="1"/>
</dbReference>
<evidence type="ECO:0000313" key="3">
    <source>
        <dbReference type="Proteomes" id="UP000027341"/>
    </source>
</evidence>
<sequence length="277" mass="31019">MARVLIAGCGDLGCRLADILTADGHKIFGIRRNVETLPDSISPIAADLFSQPPEIPENIDYVFYIVSASSHKDIAYYQAYVLGLKNVIQSLNGQNIKRLFFVSSTSVFGQNDGEVVTEQSATEAKHFTSQRLLEGEELAFNAPFPATIIRFGGIYGPGRTHLIDLVLKGKAHCMEGVYSNRIHSEDCVGMMSHLMNYDKVEDLYIGVDDEPTLTCDVYEWLADQLSVPQDIEHLEPTENSRAQRSNKRLSNAKIRATGYDFKYPSYREGYGEMLENY</sequence>
<dbReference type="Gene3D" id="3.40.50.720">
    <property type="entry name" value="NAD(P)-binding Rossmann-like Domain"/>
    <property type="match status" value="1"/>
</dbReference>
<reference evidence="2 3" key="1">
    <citation type="submission" date="2014-04" db="EMBL/GenBank/DDBJ databases">
        <title>Draft genome sequence of Hydrogenovibrio marinus MH-110, a model organism for aerobic H2 metabolism.</title>
        <authorList>
            <person name="Cha H.J."/>
            <person name="Jo B.H."/>
            <person name="Hwang B.H."/>
        </authorList>
    </citation>
    <scope>NUCLEOTIDE SEQUENCE [LARGE SCALE GENOMIC DNA]</scope>
    <source>
        <strain evidence="2 3">MH-110</strain>
    </source>
</reference>
<dbReference type="PANTHER" id="PTHR48079:SF6">
    <property type="entry name" value="NAD(P)-BINDING DOMAIN-CONTAINING PROTEIN-RELATED"/>
    <property type="match status" value="1"/>
</dbReference>
<dbReference type="GO" id="GO:0004029">
    <property type="term" value="F:aldehyde dehydrogenase (NAD+) activity"/>
    <property type="evidence" value="ECO:0007669"/>
    <property type="project" value="TreeGrafter"/>
</dbReference>
<comment type="caution">
    <text evidence="2">The sequence shown here is derived from an EMBL/GenBank/DDBJ whole genome shotgun (WGS) entry which is preliminary data.</text>
</comment>
<dbReference type="InterPro" id="IPR001509">
    <property type="entry name" value="Epimerase_deHydtase"/>
</dbReference>
<feature type="domain" description="NAD-dependent epimerase/dehydratase" evidence="1">
    <location>
        <begin position="5"/>
        <end position="167"/>
    </location>
</feature>
<accession>A0A067A1G2</accession>
<dbReference type="InterPro" id="IPR036291">
    <property type="entry name" value="NAD(P)-bd_dom_sf"/>
</dbReference>
<proteinExistence type="predicted"/>
<dbReference type="AlphaFoldDB" id="A0A067A1G2"/>
<organism evidence="2 3">
    <name type="scientific">Hydrogenovibrio marinus</name>
    <dbReference type="NCBI Taxonomy" id="28885"/>
    <lineage>
        <taxon>Bacteria</taxon>
        <taxon>Pseudomonadati</taxon>
        <taxon>Pseudomonadota</taxon>
        <taxon>Gammaproteobacteria</taxon>
        <taxon>Thiotrichales</taxon>
        <taxon>Piscirickettsiaceae</taxon>
        <taxon>Hydrogenovibrio</taxon>
    </lineage>
</organism>
<gene>
    <name evidence="2" type="ORF">EI16_09350</name>
</gene>
<name>A0A067A1G2_HYDMR</name>
<dbReference type="STRING" id="28885.EI16_09350"/>
<dbReference type="RefSeq" id="WP_029912666.1">
    <property type="nucleotide sequence ID" value="NZ_AP020335.1"/>
</dbReference>
<keyword evidence="3" id="KW-1185">Reference proteome</keyword>
<dbReference type="PANTHER" id="PTHR48079">
    <property type="entry name" value="PROTEIN YEEZ"/>
    <property type="match status" value="1"/>
</dbReference>
<evidence type="ECO:0000313" key="2">
    <source>
        <dbReference type="EMBL" id="KDN96461.1"/>
    </source>
</evidence>
<dbReference type="EMBL" id="JMIU01000001">
    <property type="protein sequence ID" value="KDN96461.1"/>
    <property type="molecule type" value="Genomic_DNA"/>
</dbReference>
<dbReference type="GO" id="GO:0005737">
    <property type="term" value="C:cytoplasm"/>
    <property type="evidence" value="ECO:0007669"/>
    <property type="project" value="TreeGrafter"/>
</dbReference>